<evidence type="ECO:0000256" key="5">
    <source>
        <dbReference type="ARBA" id="ARBA00023002"/>
    </source>
</evidence>
<accession>A0ABP0LNN8</accession>
<dbReference type="Pfam" id="PF02770">
    <property type="entry name" value="Acyl-CoA_dh_M"/>
    <property type="match status" value="1"/>
</dbReference>
<comment type="cofactor">
    <cofactor evidence="1 6">
        <name>FAD</name>
        <dbReference type="ChEBI" id="CHEBI:57692"/>
    </cofactor>
</comment>
<proteinExistence type="inferred from homology"/>
<evidence type="ECO:0000313" key="9">
    <source>
        <dbReference type="EMBL" id="CAK9040816.1"/>
    </source>
</evidence>
<keyword evidence="10" id="KW-1185">Reference proteome</keyword>
<organism evidence="9 10">
    <name type="scientific">Durusdinium trenchii</name>
    <dbReference type="NCBI Taxonomy" id="1381693"/>
    <lineage>
        <taxon>Eukaryota</taxon>
        <taxon>Sar</taxon>
        <taxon>Alveolata</taxon>
        <taxon>Dinophyceae</taxon>
        <taxon>Suessiales</taxon>
        <taxon>Symbiodiniaceae</taxon>
        <taxon>Durusdinium</taxon>
    </lineage>
</organism>
<dbReference type="Gene3D" id="1.10.540.10">
    <property type="entry name" value="Acyl-CoA dehydrogenase/oxidase, N-terminal domain"/>
    <property type="match status" value="1"/>
</dbReference>
<dbReference type="InterPro" id="IPR036250">
    <property type="entry name" value="AcylCo_DH-like_C"/>
</dbReference>
<comment type="caution">
    <text evidence="9">The sequence shown here is derived from an EMBL/GenBank/DDBJ whole genome shotgun (WGS) entry which is preliminary data.</text>
</comment>
<reference evidence="9 10" key="1">
    <citation type="submission" date="2024-02" db="EMBL/GenBank/DDBJ databases">
        <authorList>
            <person name="Chen Y."/>
            <person name="Shah S."/>
            <person name="Dougan E. K."/>
            <person name="Thang M."/>
            <person name="Chan C."/>
        </authorList>
    </citation>
    <scope>NUCLEOTIDE SEQUENCE [LARGE SCALE GENOMIC DNA]</scope>
</reference>
<comment type="similarity">
    <text evidence="2 6">Belongs to the acyl-CoA dehydrogenase family.</text>
</comment>
<dbReference type="InterPro" id="IPR009075">
    <property type="entry name" value="AcylCo_DH/oxidase_C"/>
</dbReference>
<dbReference type="Proteomes" id="UP001642464">
    <property type="component" value="Unassembled WGS sequence"/>
</dbReference>
<keyword evidence="3 6" id="KW-0285">Flavoprotein</keyword>
<dbReference type="Gene3D" id="2.40.110.10">
    <property type="entry name" value="Butyryl-CoA Dehydrogenase, subunit A, domain 2"/>
    <property type="match status" value="1"/>
</dbReference>
<feature type="domain" description="Acyl-CoA dehydrogenase/oxidase C-terminal" evidence="7">
    <location>
        <begin position="302"/>
        <end position="452"/>
    </location>
</feature>
<dbReference type="Pfam" id="PF00441">
    <property type="entry name" value="Acyl-CoA_dh_1"/>
    <property type="match status" value="1"/>
</dbReference>
<dbReference type="InterPro" id="IPR009100">
    <property type="entry name" value="AcylCoA_DH/oxidase_NM_dom_sf"/>
</dbReference>
<evidence type="ECO:0000256" key="6">
    <source>
        <dbReference type="RuleBase" id="RU362125"/>
    </source>
</evidence>
<evidence type="ECO:0000256" key="1">
    <source>
        <dbReference type="ARBA" id="ARBA00001974"/>
    </source>
</evidence>
<evidence type="ECO:0000256" key="3">
    <source>
        <dbReference type="ARBA" id="ARBA00022630"/>
    </source>
</evidence>
<dbReference type="InterPro" id="IPR050741">
    <property type="entry name" value="Acyl-CoA_dehydrogenase"/>
</dbReference>
<keyword evidence="5 6" id="KW-0560">Oxidoreductase</keyword>
<dbReference type="PANTHER" id="PTHR48083:SF13">
    <property type="entry name" value="ACYL-COA DEHYDROGENASE FAMILY MEMBER 11"/>
    <property type="match status" value="1"/>
</dbReference>
<dbReference type="PANTHER" id="PTHR48083">
    <property type="entry name" value="MEDIUM-CHAIN SPECIFIC ACYL-COA DEHYDROGENASE, MITOCHONDRIAL-RELATED"/>
    <property type="match status" value="1"/>
</dbReference>
<sequence length="482" mass="54730">MEASQFEALKENLWDFMKTETLGRHTDAFLLFWEQVWQQGTKFVILTFNDRLGLFRAVKRRISERIYPNELRHIKEVKEIRSKGPSHWKQPQIIFELREKAKARGLWNLFLPVDSAQLAGRKGGGLTNLQYADCCEIMGTSNHAEFAAEACNCASPDTGNMEVLARFGTEEQKKLWLEPLLDAKIRSCYAMTEPAVASSDATNIRTMITRDGDHWVINGRKHWITGAGNVDCKIMILMGRTGPKDAATYRSQSQILVPMDTPGITLVRPMETFGDDDCPKGHMEILFEDVRVPLSNMIWGEGRGFEIAQLRLGPGRIHHCMRMIGQAERALSHMCRRASSRKAFGQQLSEMGSVVQQIAECRAEIDQARLLVREAADRMDRLGNTDHYTRKLLSLVKAVVPSMTQRVVDRAMQLHGGLGGSQDSFLPAAFVGCRNLRWADGPDEVHWRTAGRLELSFQRKESPLYQIELYQHDKTVPFRAKL</sequence>
<dbReference type="SUPFAM" id="SSF47203">
    <property type="entry name" value="Acyl-CoA dehydrogenase C-terminal domain-like"/>
    <property type="match status" value="1"/>
</dbReference>
<dbReference type="Gene3D" id="1.20.140.10">
    <property type="entry name" value="Butyryl-CoA Dehydrogenase, subunit A, domain 3"/>
    <property type="match status" value="1"/>
</dbReference>
<evidence type="ECO:0000256" key="4">
    <source>
        <dbReference type="ARBA" id="ARBA00022827"/>
    </source>
</evidence>
<gene>
    <name evidence="9" type="ORF">SCF082_LOCUS23669</name>
</gene>
<keyword evidence="4 6" id="KW-0274">FAD</keyword>
<name>A0ABP0LNN8_9DINO</name>
<dbReference type="InterPro" id="IPR037069">
    <property type="entry name" value="AcylCoA_DH/ox_N_sf"/>
</dbReference>
<evidence type="ECO:0000313" key="10">
    <source>
        <dbReference type="Proteomes" id="UP001642464"/>
    </source>
</evidence>
<feature type="domain" description="Acyl-CoA oxidase/dehydrogenase middle" evidence="8">
    <location>
        <begin position="188"/>
        <end position="290"/>
    </location>
</feature>
<dbReference type="InterPro" id="IPR006091">
    <property type="entry name" value="Acyl-CoA_Oxase/DH_mid-dom"/>
</dbReference>
<dbReference type="InterPro" id="IPR046373">
    <property type="entry name" value="Acyl-CoA_Oxase/DH_mid-dom_sf"/>
</dbReference>
<evidence type="ECO:0000259" key="8">
    <source>
        <dbReference type="Pfam" id="PF02770"/>
    </source>
</evidence>
<dbReference type="EMBL" id="CAXAMM010017291">
    <property type="protein sequence ID" value="CAK9040816.1"/>
    <property type="molecule type" value="Genomic_DNA"/>
</dbReference>
<protein>
    <submittedName>
        <fullName evidence="9">Acyl-CoA dehydrogenase family member 10 (ACAD-10)</fullName>
    </submittedName>
</protein>
<dbReference type="SUPFAM" id="SSF56645">
    <property type="entry name" value="Acyl-CoA dehydrogenase NM domain-like"/>
    <property type="match status" value="1"/>
</dbReference>
<evidence type="ECO:0000259" key="7">
    <source>
        <dbReference type="Pfam" id="PF00441"/>
    </source>
</evidence>
<evidence type="ECO:0000256" key="2">
    <source>
        <dbReference type="ARBA" id="ARBA00009347"/>
    </source>
</evidence>